<evidence type="ECO:0000313" key="4">
    <source>
        <dbReference type="EMBL" id="WND02103.1"/>
    </source>
</evidence>
<dbReference type="InterPro" id="IPR011324">
    <property type="entry name" value="Cytotoxic_necrot_fac-like_cat"/>
</dbReference>
<dbReference type="Proteomes" id="UP001268683">
    <property type="component" value="Chromosome"/>
</dbReference>
<gene>
    <name evidence="3" type="primary">cheD</name>
    <name evidence="4" type="ORF">QGN29_11140</name>
</gene>
<keyword evidence="1 3" id="KW-0145">Chemotaxis</keyword>
<evidence type="ECO:0000256" key="2">
    <source>
        <dbReference type="ARBA" id="ARBA00022801"/>
    </source>
</evidence>
<accession>A0AA52EFE6</accession>
<dbReference type="EC" id="3.5.1.44" evidence="3"/>
<dbReference type="GO" id="GO:0006935">
    <property type="term" value="P:chemotaxis"/>
    <property type="evidence" value="ECO:0007669"/>
    <property type="project" value="UniProtKB-UniRule"/>
</dbReference>
<evidence type="ECO:0000313" key="5">
    <source>
        <dbReference type="Proteomes" id="UP001268683"/>
    </source>
</evidence>
<proteinExistence type="inferred from homology"/>
<evidence type="ECO:0000256" key="1">
    <source>
        <dbReference type="ARBA" id="ARBA00022500"/>
    </source>
</evidence>
<dbReference type="CDD" id="cd16352">
    <property type="entry name" value="CheD"/>
    <property type="match status" value="1"/>
</dbReference>
<keyword evidence="2 3" id="KW-0378">Hydrolase</keyword>
<dbReference type="InterPro" id="IPR005659">
    <property type="entry name" value="Chemorcpt_Glu_NH3ase_CheD"/>
</dbReference>
<dbReference type="HAMAP" id="MF_01440">
    <property type="entry name" value="CheD"/>
    <property type="match status" value="1"/>
</dbReference>
<sequence length="205" mass="22347">MSSQRKGNAALLPEKKRYFDPRTGFMMVKVLPGEHYVTADPVEAIVTVLGSCVAACIRDPETGIGGMNHFMLPGDINTSSAGSAMRYGHFAMEVLINEILKTGCPRNRLEIKVFGGASVMGAANQVGHKNAEFVLDYLKNEGLSIAAQDLVGTHARRIQYSPISGKVERLILRRKQDDVVFKDETKFAGKIKDTASKAGTVELFD</sequence>
<dbReference type="AlphaFoldDB" id="A0AA52EFE6"/>
<comment type="similarity">
    <text evidence="3">Belongs to the CheD family.</text>
</comment>
<dbReference type="GO" id="GO:0050568">
    <property type="term" value="F:protein-glutamine glutaminase activity"/>
    <property type="evidence" value="ECO:0007669"/>
    <property type="project" value="UniProtKB-UniRule"/>
</dbReference>
<organism evidence="4 5">
    <name type="scientific">Temperatibacter marinus</name>
    <dbReference type="NCBI Taxonomy" id="1456591"/>
    <lineage>
        <taxon>Bacteria</taxon>
        <taxon>Pseudomonadati</taxon>
        <taxon>Pseudomonadota</taxon>
        <taxon>Alphaproteobacteria</taxon>
        <taxon>Kordiimonadales</taxon>
        <taxon>Temperatibacteraceae</taxon>
        <taxon>Temperatibacter</taxon>
    </lineage>
</organism>
<protein>
    <recommendedName>
        <fullName evidence="3">Probable chemoreceptor glutamine deamidase CheD</fullName>
        <ecNumber evidence="3">3.5.1.44</ecNumber>
    </recommendedName>
</protein>
<keyword evidence="5" id="KW-1185">Reference proteome</keyword>
<dbReference type="PANTHER" id="PTHR35147:SF2">
    <property type="entry name" value="CHEMORECEPTOR GLUTAMINE DEAMIDASE CHED-RELATED"/>
    <property type="match status" value="1"/>
</dbReference>
<dbReference type="Gene3D" id="3.30.1330.200">
    <property type="match status" value="1"/>
</dbReference>
<dbReference type="Pfam" id="PF03975">
    <property type="entry name" value="CheD"/>
    <property type="match status" value="1"/>
</dbReference>
<reference evidence="4" key="1">
    <citation type="submission" date="2023-04" db="EMBL/GenBank/DDBJ databases">
        <title>Complete genome sequence of Temperatibacter marinus.</title>
        <authorList>
            <person name="Rong J.-C."/>
            <person name="Yi M.-L."/>
            <person name="Zhao Q."/>
        </authorList>
    </citation>
    <scope>NUCLEOTIDE SEQUENCE</scope>
    <source>
        <strain evidence="4">NBRC 110045</strain>
    </source>
</reference>
<dbReference type="KEGG" id="tmk:QGN29_11140"/>
<comment type="function">
    <text evidence="3">Probably deamidates glutamine residues to glutamate on methyl-accepting chemotaxis receptors (MCPs), playing an important role in chemotaxis.</text>
</comment>
<dbReference type="EMBL" id="CP123872">
    <property type="protein sequence ID" value="WND02103.1"/>
    <property type="molecule type" value="Genomic_DNA"/>
</dbReference>
<dbReference type="InterPro" id="IPR038592">
    <property type="entry name" value="CheD-like_sf"/>
</dbReference>
<evidence type="ECO:0000256" key="3">
    <source>
        <dbReference type="HAMAP-Rule" id="MF_01440"/>
    </source>
</evidence>
<dbReference type="PANTHER" id="PTHR35147">
    <property type="entry name" value="CHEMORECEPTOR GLUTAMINE DEAMIDASE CHED-RELATED"/>
    <property type="match status" value="1"/>
</dbReference>
<dbReference type="SUPFAM" id="SSF64438">
    <property type="entry name" value="CNF1/YfiH-like putative cysteine hydrolases"/>
    <property type="match status" value="1"/>
</dbReference>
<name>A0AA52EFE6_9PROT</name>
<dbReference type="RefSeq" id="WP_310797938.1">
    <property type="nucleotide sequence ID" value="NZ_CP123872.1"/>
</dbReference>
<comment type="catalytic activity">
    <reaction evidence="3">
        <text>L-glutaminyl-[protein] + H2O = L-glutamyl-[protein] + NH4(+)</text>
        <dbReference type="Rhea" id="RHEA:16441"/>
        <dbReference type="Rhea" id="RHEA-COMP:10207"/>
        <dbReference type="Rhea" id="RHEA-COMP:10208"/>
        <dbReference type="ChEBI" id="CHEBI:15377"/>
        <dbReference type="ChEBI" id="CHEBI:28938"/>
        <dbReference type="ChEBI" id="CHEBI:29973"/>
        <dbReference type="ChEBI" id="CHEBI:30011"/>
        <dbReference type="EC" id="3.5.1.44"/>
    </reaction>
</comment>